<dbReference type="Proteomes" id="UP000249390">
    <property type="component" value="Unassembled WGS sequence"/>
</dbReference>
<evidence type="ECO:0000256" key="3">
    <source>
        <dbReference type="PROSITE-ProRule" id="PRU01191"/>
    </source>
</evidence>
<reference evidence="4 5" key="1">
    <citation type="submission" date="2018-06" db="EMBL/GenBank/DDBJ databases">
        <title>The Genome of Cuscuta australis (Dodder) Provides Insight into the Evolution of Plant Parasitism.</title>
        <authorList>
            <person name="Liu H."/>
        </authorList>
    </citation>
    <scope>NUCLEOTIDE SEQUENCE [LARGE SCALE GENOMIC DNA]</scope>
    <source>
        <strain evidence="5">cv. Yunnan</strain>
        <tissue evidence="4">Vines</tissue>
    </source>
</reference>
<comment type="caution">
    <text evidence="4">The sequence shown here is derived from an EMBL/GenBank/DDBJ whole genome shotgun (WGS) entry which is preliminary data.</text>
</comment>
<evidence type="ECO:0000256" key="2">
    <source>
        <dbReference type="ARBA" id="ARBA00023163"/>
    </source>
</evidence>
<organism evidence="4 5">
    <name type="scientific">Cuscuta australis</name>
    <dbReference type="NCBI Taxonomy" id="267555"/>
    <lineage>
        <taxon>Eukaryota</taxon>
        <taxon>Viridiplantae</taxon>
        <taxon>Streptophyta</taxon>
        <taxon>Embryophyta</taxon>
        <taxon>Tracheophyta</taxon>
        <taxon>Spermatophyta</taxon>
        <taxon>Magnoliopsida</taxon>
        <taxon>eudicotyledons</taxon>
        <taxon>Gunneridae</taxon>
        <taxon>Pentapetalae</taxon>
        <taxon>asterids</taxon>
        <taxon>lamiids</taxon>
        <taxon>Solanales</taxon>
        <taxon>Convolvulaceae</taxon>
        <taxon>Cuscuteae</taxon>
        <taxon>Cuscuta</taxon>
        <taxon>Cuscuta subgen. Grammica</taxon>
        <taxon>Cuscuta sect. Cleistogrammica</taxon>
    </lineage>
</organism>
<keyword evidence="1" id="KW-0805">Transcription regulation</keyword>
<proteinExistence type="inferred from homology"/>
<dbReference type="InterPro" id="IPR005202">
    <property type="entry name" value="TF_GRAS"/>
</dbReference>
<evidence type="ECO:0000313" key="4">
    <source>
        <dbReference type="EMBL" id="RAL46734.1"/>
    </source>
</evidence>
<protein>
    <submittedName>
        <fullName evidence="4">Uncharacterized protein</fullName>
    </submittedName>
</protein>
<dbReference type="Pfam" id="PF03514">
    <property type="entry name" value="GRAS"/>
    <property type="match status" value="1"/>
</dbReference>
<evidence type="ECO:0000256" key="1">
    <source>
        <dbReference type="ARBA" id="ARBA00023015"/>
    </source>
</evidence>
<dbReference type="AlphaFoldDB" id="A0A328DM93"/>
<comment type="similarity">
    <text evidence="3">Belongs to the GRAS family.</text>
</comment>
<accession>A0A328DM93</accession>
<dbReference type="EMBL" id="NQVE01000122">
    <property type="protein sequence ID" value="RAL46734.1"/>
    <property type="molecule type" value="Genomic_DNA"/>
</dbReference>
<gene>
    <name evidence="4" type="ORF">DM860_005013</name>
</gene>
<comment type="caution">
    <text evidence="3">Lacks conserved residue(s) required for the propagation of feature annotation.</text>
</comment>
<evidence type="ECO:0000313" key="5">
    <source>
        <dbReference type="Proteomes" id="UP000249390"/>
    </source>
</evidence>
<sequence>MLGRRISMMVGLEKPAAQLECNEEKEKWMVLMKSAGFEPLLESDDAKTEALILLSKNNYSPLYGLIDSPVGKFLSLAWNGESLFTVSSWH</sequence>
<keyword evidence="5" id="KW-1185">Reference proteome</keyword>
<name>A0A328DM93_9ASTE</name>
<dbReference type="PROSITE" id="PS50985">
    <property type="entry name" value="GRAS"/>
    <property type="match status" value="1"/>
</dbReference>
<feature type="region of interest" description="SAW" evidence="3">
    <location>
        <begin position="11"/>
        <end position="90"/>
    </location>
</feature>
<keyword evidence="2" id="KW-0804">Transcription</keyword>